<organism evidence="1 2">
    <name type="scientific">Chryseobacterium turcicum</name>
    <dbReference type="NCBI Taxonomy" id="2898076"/>
    <lineage>
        <taxon>Bacteria</taxon>
        <taxon>Pseudomonadati</taxon>
        <taxon>Bacteroidota</taxon>
        <taxon>Flavobacteriia</taxon>
        <taxon>Flavobacteriales</taxon>
        <taxon>Weeksellaceae</taxon>
        <taxon>Chryseobacterium group</taxon>
        <taxon>Chryseobacterium</taxon>
    </lineage>
</organism>
<protein>
    <submittedName>
        <fullName evidence="1">DUF4256 domain-containing protein</fullName>
    </submittedName>
</protein>
<evidence type="ECO:0000313" key="1">
    <source>
        <dbReference type="EMBL" id="MCD1118164.1"/>
    </source>
</evidence>
<dbReference type="AlphaFoldDB" id="A0A9Q3V3I7"/>
<dbReference type="InterPro" id="IPR025352">
    <property type="entry name" value="DUF4256"/>
</dbReference>
<dbReference type="Pfam" id="PF14066">
    <property type="entry name" value="DUF4256"/>
    <property type="match status" value="1"/>
</dbReference>
<accession>A0A9Q3V3I7</accession>
<reference evidence="1" key="1">
    <citation type="submission" date="2021-11" db="EMBL/GenBank/DDBJ databases">
        <title>Description of novel Chryseobacterium species.</title>
        <authorList>
            <person name="Saticioglu I.B."/>
            <person name="Ay H."/>
            <person name="Altun S."/>
            <person name="Duman M."/>
        </authorList>
    </citation>
    <scope>NUCLEOTIDE SEQUENCE</scope>
    <source>
        <strain evidence="1">C-17</strain>
    </source>
</reference>
<dbReference type="Proteomes" id="UP001108025">
    <property type="component" value="Unassembled WGS sequence"/>
</dbReference>
<gene>
    <name evidence="1" type="ORF">LO744_15000</name>
</gene>
<proteinExistence type="predicted"/>
<comment type="caution">
    <text evidence="1">The sequence shown here is derived from an EMBL/GenBank/DDBJ whole genome shotgun (WGS) entry which is preliminary data.</text>
</comment>
<dbReference type="EMBL" id="JAJNAY010000002">
    <property type="protein sequence ID" value="MCD1118164.1"/>
    <property type="molecule type" value="Genomic_DNA"/>
</dbReference>
<evidence type="ECO:0000313" key="2">
    <source>
        <dbReference type="Proteomes" id="UP001108025"/>
    </source>
</evidence>
<name>A0A9Q3V3I7_9FLAO</name>
<dbReference type="RefSeq" id="WP_230670737.1">
    <property type="nucleotide sequence ID" value="NZ_JAJNAY010000002.1"/>
</dbReference>
<keyword evidence="2" id="KW-1185">Reference proteome</keyword>
<sequence length="187" mass="21734">MAAKKLISAQESTELLNTLKKRFEKNKKRHEKLDWSKIEEKLNSNPAKLWSLNEMEISGGEPDVVDYDEKTNEYLFFDCSAESPKGRRSFCYDLEALDSRKEHKPQNDIITVATEMGIEILSEEQYRFLQNLGEFDLKTSSWIKTPKEIRELGGAIFCDRRYNTVFVYHNGANSYYAARAFRGVLKV</sequence>